<dbReference type="SMART" id="SM00304">
    <property type="entry name" value="HAMP"/>
    <property type="match status" value="1"/>
</dbReference>
<dbReference type="CDD" id="cd06225">
    <property type="entry name" value="HAMP"/>
    <property type="match status" value="1"/>
</dbReference>
<dbReference type="Gene3D" id="1.10.287.950">
    <property type="entry name" value="Methyl-accepting chemotaxis protein"/>
    <property type="match status" value="1"/>
</dbReference>
<sequence length="516" mass="55853">MIKRVNNVKIKYKLWAIIGLMSLGTAALIFVSLYSLYQTNLKSLLNQTQVMVDAAASGLTSVNEKELIQKVEALHPPTQSGYVLLGKDKKTIYAPSWIENTSFQSVNFALNPSIADIASPNGASPMSVLIASKLLSEHQLNGNYRLVAVSSMNIVYDAFKSALIDFGILVAVLTIVIGGTALTIISLVTIRITKLCDTMRSVKQSGDLTQRVEFDGHDEMGEMADAFNHMVSSFRAIVRQIGNTSQALDNVIIETNKATLATTDGVNTQQKDTKSAIDSMANVMESVNQILNIAEEANLAANNLGEHSKSGLHTMHEANADIQNLSSEVGEAATQFQQLREDVKHINDRLSIISEVADKTNLLALNAAIEAARAGEQGRGFAVVADEVRQLAQQSQHAAGEIGRLIEQLTNQTFNTVDIMEKAQDTANIGAERMSEAETAFNDIAQGVLTISELNAQIKAGSDNQYDISNTVNTTLNNIGNVCDQTQHNSIAIETSVNHIEECALELSSVVAQYRT</sequence>
<organism evidence="12 13">
    <name type="scientific">Marinomonas mediterranea (strain ATCC 700492 / JCM 21426 / NBRC 103028 / MMB-1)</name>
    <dbReference type="NCBI Taxonomy" id="717774"/>
    <lineage>
        <taxon>Bacteria</taxon>
        <taxon>Pseudomonadati</taxon>
        <taxon>Pseudomonadota</taxon>
        <taxon>Gammaproteobacteria</taxon>
        <taxon>Oceanospirillales</taxon>
        <taxon>Oceanospirillaceae</taxon>
        <taxon>Marinomonas</taxon>
    </lineage>
</organism>
<evidence type="ECO:0000256" key="4">
    <source>
        <dbReference type="ARBA" id="ARBA00023136"/>
    </source>
</evidence>
<evidence type="ECO:0000259" key="10">
    <source>
        <dbReference type="PROSITE" id="PS50111"/>
    </source>
</evidence>
<evidence type="ECO:0000256" key="5">
    <source>
        <dbReference type="ARBA" id="ARBA00023224"/>
    </source>
</evidence>
<gene>
    <name evidence="12" type="ordered locus">Marme_3126</name>
</gene>
<evidence type="ECO:0000256" key="1">
    <source>
        <dbReference type="ARBA" id="ARBA00004141"/>
    </source>
</evidence>
<dbReference type="PATRIC" id="fig|717774.3.peg.3215"/>
<dbReference type="GO" id="GO:0016020">
    <property type="term" value="C:membrane"/>
    <property type="evidence" value="ECO:0007669"/>
    <property type="project" value="UniProtKB-SubCell"/>
</dbReference>
<dbReference type="FunFam" id="1.10.287.950:FF:000001">
    <property type="entry name" value="Methyl-accepting chemotaxis sensory transducer"/>
    <property type="match status" value="1"/>
</dbReference>
<accession>F2K2G4</accession>
<dbReference type="GO" id="GO:0004888">
    <property type="term" value="F:transmembrane signaling receptor activity"/>
    <property type="evidence" value="ECO:0007669"/>
    <property type="project" value="InterPro"/>
</dbReference>
<dbReference type="GO" id="GO:0006935">
    <property type="term" value="P:chemotaxis"/>
    <property type="evidence" value="ECO:0007669"/>
    <property type="project" value="InterPro"/>
</dbReference>
<keyword evidence="4 9" id="KW-0472">Membrane</keyword>
<dbReference type="InterPro" id="IPR004090">
    <property type="entry name" value="Chemotax_Me-accpt_rcpt"/>
</dbReference>
<dbReference type="HOGENOM" id="CLU_000445_107_21_6"/>
<proteinExistence type="inferred from homology"/>
<dbReference type="AlphaFoldDB" id="F2K2G4"/>
<evidence type="ECO:0000313" key="12">
    <source>
        <dbReference type="EMBL" id="ADZ92344.1"/>
    </source>
</evidence>
<dbReference type="PANTHER" id="PTHR32089:SF119">
    <property type="entry name" value="METHYL-ACCEPTING CHEMOTAXIS PROTEIN CTPL"/>
    <property type="match status" value="1"/>
</dbReference>
<dbReference type="InterPro" id="IPR003660">
    <property type="entry name" value="HAMP_dom"/>
</dbReference>
<evidence type="ECO:0000256" key="9">
    <source>
        <dbReference type="SAM" id="Phobius"/>
    </source>
</evidence>
<comment type="subcellular location">
    <subcellularLocation>
        <location evidence="1">Membrane</location>
        <topology evidence="1">Multi-pass membrane protein</topology>
    </subcellularLocation>
</comment>
<dbReference type="SUPFAM" id="SSF58104">
    <property type="entry name" value="Methyl-accepting chemotaxis protein (MCP) signaling domain"/>
    <property type="match status" value="1"/>
</dbReference>
<feature type="transmembrane region" description="Helical" evidence="9">
    <location>
        <begin position="166"/>
        <end position="190"/>
    </location>
</feature>
<dbReference type="PANTHER" id="PTHR32089">
    <property type="entry name" value="METHYL-ACCEPTING CHEMOTAXIS PROTEIN MCPB"/>
    <property type="match status" value="1"/>
</dbReference>
<protein>
    <submittedName>
        <fullName evidence="12">Methyl-accepting chemotaxis sensory transducer</fullName>
    </submittedName>
</protein>
<dbReference type="Pfam" id="PF00015">
    <property type="entry name" value="MCPsignal"/>
    <property type="match status" value="1"/>
</dbReference>
<keyword evidence="3 9" id="KW-1133">Transmembrane helix</keyword>
<keyword evidence="8" id="KW-0175">Coiled coil</keyword>
<name>F2K2G4_MARM1</name>
<dbReference type="GO" id="GO:0007165">
    <property type="term" value="P:signal transduction"/>
    <property type="evidence" value="ECO:0007669"/>
    <property type="project" value="UniProtKB-KW"/>
</dbReference>
<feature type="domain" description="Methyl-accepting transducer" evidence="10">
    <location>
        <begin position="244"/>
        <end position="480"/>
    </location>
</feature>
<evidence type="ECO:0000256" key="3">
    <source>
        <dbReference type="ARBA" id="ARBA00022989"/>
    </source>
</evidence>
<dbReference type="STRING" id="717774.Marme_3126"/>
<dbReference type="SMART" id="SM00283">
    <property type="entry name" value="MA"/>
    <property type="match status" value="1"/>
</dbReference>
<dbReference type="Proteomes" id="UP000001062">
    <property type="component" value="Chromosome"/>
</dbReference>
<dbReference type="PROSITE" id="PS50885">
    <property type="entry name" value="HAMP"/>
    <property type="match status" value="1"/>
</dbReference>
<dbReference type="EMBL" id="CP002583">
    <property type="protein sequence ID" value="ADZ92344.1"/>
    <property type="molecule type" value="Genomic_DNA"/>
</dbReference>
<dbReference type="PRINTS" id="PR00260">
    <property type="entry name" value="CHEMTRNSDUCR"/>
</dbReference>
<dbReference type="eggNOG" id="COG0840">
    <property type="taxonomic scope" value="Bacteria"/>
</dbReference>
<evidence type="ECO:0000256" key="2">
    <source>
        <dbReference type="ARBA" id="ARBA00022692"/>
    </source>
</evidence>
<dbReference type="PROSITE" id="PS50111">
    <property type="entry name" value="CHEMOTAXIS_TRANSDUC_2"/>
    <property type="match status" value="1"/>
</dbReference>
<feature type="coiled-coil region" evidence="8">
    <location>
        <begin position="315"/>
        <end position="342"/>
    </location>
</feature>
<keyword evidence="13" id="KW-1185">Reference proteome</keyword>
<dbReference type="KEGG" id="mme:Marme_3126"/>
<evidence type="ECO:0000259" key="11">
    <source>
        <dbReference type="PROSITE" id="PS50885"/>
    </source>
</evidence>
<dbReference type="InterPro" id="IPR004089">
    <property type="entry name" value="MCPsignal_dom"/>
</dbReference>
<dbReference type="CDD" id="cd11386">
    <property type="entry name" value="MCP_signal"/>
    <property type="match status" value="1"/>
</dbReference>
<evidence type="ECO:0000256" key="8">
    <source>
        <dbReference type="SAM" id="Coils"/>
    </source>
</evidence>
<comment type="similarity">
    <text evidence="6">Belongs to the methyl-accepting chemotaxis (MCP) protein family.</text>
</comment>
<evidence type="ECO:0000256" key="7">
    <source>
        <dbReference type="PROSITE-ProRule" id="PRU00284"/>
    </source>
</evidence>
<dbReference type="Pfam" id="PF00672">
    <property type="entry name" value="HAMP"/>
    <property type="match status" value="1"/>
</dbReference>
<feature type="transmembrane region" description="Helical" evidence="9">
    <location>
        <begin position="12"/>
        <end position="37"/>
    </location>
</feature>
<dbReference type="RefSeq" id="WP_013662246.1">
    <property type="nucleotide sequence ID" value="NC_015276.1"/>
</dbReference>
<keyword evidence="5 7" id="KW-0807">Transducer</keyword>
<reference evidence="12 13" key="1">
    <citation type="journal article" date="2012" name="Stand. Genomic Sci.">
        <title>Complete genome sequence of the melanogenic marine bacterium Marinomonas mediterranea type strain (MMB-1(T)).</title>
        <authorList>
            <person name="Lucas-Elio P."/>
            <person name="Goodwin L."/>
            <person name="Woyke T."/>
            <person name="Pitluck S."/>
            <person name="Nolan M."/>
            <person name="Kyrpides N.C."/>
            <person name="Detter J.C."/>
            <person name="Copeland A."/>
            <person name="Teshima H."/>
            <person name="Bruce D."/>
            <person name="Detter C."/>
            <person name="Tapia R."/>
            <person name="Han S."/>
            <person name="Land M.L."/>
            <person name="Ivanova N."/>
            <person name="Mikhailova N."/>
            <person name="Johnston A.W."/>
            <person name="Sanchez-Amat A."/>
        </authorList>
    </citation>
    <scope>NUCLEOTIDE SEQUENCE [LARGE SCALE GENOMIC DNA]</scope>
    <source>
        <strain evidence="13">ATCC 700492 / JCM 21426 / NBRC 103028 / MMB-1</strain>
    </source>
</reference>
<keyword evidence="2 9" id="KW-0812">Transmembrane</keyword>
<feature type="domain" description="HAMP" evidence="11">
    <location>
        <begin position="197"/>
        <end position="239"/>
    </location>
</feature>
<dbReference type="OrthoDB" id="9781845at2"/>
<evidence type="ECO:0000256" key="6">
    <source>
        <dbReference type="ARBA" id="ARBA00029447"/>
    </source>
</evidence>
<evidence type="ECO:0000313" key="13">
    <source>
        <dbReference type="Proteomes" id="UP000001062"/>
    </source>
</evidence>